<dbReference type="SMART" id="SM00342">
    <property type="entry name" value="HTH_ARAC"/>
    <property type="match status" value="1"/>
</dbReference>
<dbReference type="Gene3D" id="1.10.10.60">
    <property type="entry name" value="Homeodomain-like"/>
    <property type="match status" value="2"/>
</dbReference>
<dbReference type="PANTHER" id="PTHR47893:SF1">
    <property type="entry name" value="REGULATORY PROTEIN PCHR"/>
    <property type="match status" value="1"/>
</dbReference>
<evidence type="ECO:0000313" key="6">
    <source>
        <dbReference type="Proteomes" id="UP000585050"/>
    </source>
</evidence>
<keyword evidence="3" id="KW-0804">Transcription</keyword>
<protein>
    <submittedName>
        <fullName evidence="5">Helix-turn-helix transcriptional regulator</fullName>
    </submittedName>
</protein>
<evidence type="ECO:0000313" key="5">
    <source>
        <dbReference type="EMBL" id="NLR94418.1"/>
    </source>
</evidence>
<proteinExistence type="predicted"/>
<evidence type="ECO:0000256" key="3">
    <source>
        <dbReference type="ARBA" id="ARBA00023163"/>
    </source>
</evidence>
<dbReference type="Proteomes" id="UP000585050">
    <property type="component" value="Unassembled WGS sequence"/>
</dbReference>
<evidence type="ECO:0000259" key="4">
    <source>
        <dbReference type="PROSITE" id="PS01124"/>
    </source>
</evidence>
<dbReference type="AlphaFoldDB" id="A0A7X8SQG6"/>
<dbReference type="InterPro" id="IPR018060">
    <property type="entry name" value="HTH_AraC"/>
</dbReference>
<dbReference type="PRINTS" id="PR00032">
    <property type="entry name" value="HTHARAC"/>
</dbReference>
<dbReference type="PROSITE" id="PS00041">
    <property type="entry name" value="HTH_ARAC_FAMILY_1"/>
    <property type="match status" value="1"/>
</dbReference>
<dbReference type="PANTHER" id="PTHR47893">
    <property type="entry name" value="REGULATORY PROTEIN PCHR"/>
    <property type="match status" value="1"/>
</dbReference>
<organism evidence="5 6">
    <name type="scientific">Flammeovirga agarivorans</name>
    <dbReference type="NCBI Taxonomy" id="2726742"/>
    <lineage>
        <taxon>Bacteria</taxon>
        <taxon>Pseudomonadati</taxon>
        <taxon>Bacteroidota</taxon>
        <taxon>Cytophagia</taxon>
        <taxon>Cytophagales</taxon>
        <taxon>Flammeovirgaceae</taxon>
        <taxon>Flammeovirga</taxon>
    </lineage>
</organism>
<keyword evidence="6" id="KW-1185">Reference proteome</keyword>
<dbReference type="GO" id="GO:0043565">
    <property type="term" value="F:sequence-specific DNA binding"/>
    <property type="evidence" value="ECO:0007669"/>
    <property type="project" value="InterPro"/>
</dbReference>
<keyword evidence="1" id="KW-0805">Transcription regulation</keyword>
<dbReference type="EMBL" id="JABAIL010000012">
    <property type="protein sequence ID" value="NLR94418.1"/>
    <property type="molecule type" value="Genomic_DNA"/>
</dbReference>
<comment type="caution">
    <text evidence="5">The sequence shown here is derived from an EMBL/GenBank/DDBJ whole genome shotgun (WGS) entry which is preliminary data.</text>
</comment>
<name>A0A7X8SQG6_9BACT</name>
<reference evidence="5 6" key="1">
    <citation type="submission" date="2020-04" db="EMBL/GenBank/DDBJ databases">
        <title>Flammeovirga sp. SR4, a novel species isolated from seawater.</title>
        <authorList>
            <person name="Wang X."/>
        </authorList>
    </citation>
    <scope>NUCLEOTIDE SEQUENCE [LARGE SCALE GENOMIC DNA]</scope>
    <source>
        <strain evidence="5 6">SR4</strain>
    </source>
</reference>
<dbReference type="GO" id="GO:0003700">
    <property type="term" value="F:DNA-binding transcription factor activity"/>
    <property type="evidence" value="ECO:0007669"/>
    <property type="project" value="InterPro"/>
</dbReference>
<dbReference type="SUPFAM" id="SSF46689">
    <property type="entry name" value="Homeodomain-like"/>
    <property type="match status" value="2"/>
</dbReference>
<evidence type="ECO:0000256" key="2">
    <source>
        <dbReference type="ARBA" id="ARBA00023125"/>
    </source>
</evidence>
<feature type="domain" description="HTH araC/xylS-type" evidence="4">
    <location>
        <begin position="207"/>
        <end position="305"/>
    </location>
</feature>
<evidence type="ECO:0000256" key="1">
    <source>
        <dbReference type="ARBA" id="ARBA00023015"/>
    </source>
</evidence>
<dbReference type="InterPro" id="IPR018062">
    <property type="entry name" value="HTH_AraC-typ_CS"/>
</dbReference>
<sequence>MKELLQYWNINLHGEIQDNILKFDNHVGKGLVDYYQFNENFKMVRVDAILYQKLEGSPYVYDDEEEFITIIFGDASSILFGGKINIPLNGALFSNKKRNVTWELAIDQPLQLVILRVKFDYFYKMIGKSQKLAKYIQSDKEYIVFEEMSLAIKGGFYKLLDIKTSDYLDELLFSCTYYLFHLLIDQLSKKDTSSEHHETRIHFHGLIQVRAMILENIGPPIEVDRLAKLAGLSSSGLRIQFKKTFGQPIYQFQQQVRLDQAKDLLIEGKKTVSMISVDLGFSNMSHFASVFKKAFGITPKQYQKKQKEELENP</sequence>
<dbReference type="InterPro" id="IPR053142">
    <property type="entry name" value="PchR_regulatory_protein"/>
</dbReference>
<dbReference type="RefSeq" id="WP_168885129.1">
    <property type="nucleotide sequence ID" value="NZ_JABAIL010000012.1"/>
</dbReference>
<gene>
    <name evidence="5" type="ORF">HGP29_24655</name>
</gene>
<dbReference type="InterPro" id="IPR009057">
    <property type="entry name" value="Homeodomain-like_sf"/>
</dbReference>
<dbReference type="InterPro" id="IPR020449">
    <property type="entry name" value="Tscrpt_reg_AraC-type_HTH"/>
</dbReference>
<keyword evidence="2" id="KW-0238">DNA-binding</keyword>
<dbReference type="Pfam" id="PF12833">
    <property type="entry name" value="HTH_18"/>
    <property type="match status" value="1"/>
</dbReference>
<dbReference type="PROSITE" id="PS01124">
    <property type="entry name" value="HTH_ARAC_FAMILY_2"/>
    <property type="match status" value="1"/>
</dbReference>
<accession>A0A7X8SQG6</accession>